<dbReference type="NCBIfam" id="TIGR00608">
    <property type="entry name" value="radc"/>
    <property type="match status" value="1"/>
</dbReference>
<dbReference type="GO" id="GO:0046872">
    <property type="term" value="F:metal ion binding"/>
    <property type="evidence" value="ECO:0007669"/>
    <property type="project" value="UniProtKB-KW"/>
</dbReference>
<protein>
    <submittedName>
        <fullName evidence="9">DNA repair protein RadC</fullName>
    </submittedName>
</protein>
<evidence type="ECO:0000256" key="7">
    <source>
        <dbReference type="RuleBase" id="RU003797"/>
    </source>
</evidence>
<dbReference type="Proteomes" id="UP000824074">
    <property type="component" value="Unassembled WGS sequence"/>
</dbReference>
<dbReference type="InterPro" id="IPR020891">
    <property type="entry name" value="UPF0758_CS"/>
</dbReference>
<keyword evidence="3" id="KW-0479">Metal-binding</keyword>
<evidence type="ECO:0000256" key="1">
    <source>
        <dbReference type="ARBA" id="ARBA00010243"/>
    </source>
</evidence>
<name>A0A9D1LI76_9FIRM</name>
<reference evidence="9" key="1">
    <citation type="submission" date="2020-10" db="EMBL/GenBank/DDBJ databases">
        <authorList>
            <person name="Gilroy R."/>
        </authorList>
    </citation>
    <scope>NUCLEOTIDE SEQUENCE</scope>
    <source>
        <strain evidence="9">CHK193-30670</strain>
    </source>
</reference>
<dbReference type="GO" id="GO:0006508">
    <property type="term" value="P:proteolysis"/>
    <property type="evidence" value="ECO:0007669"/>
    <property type="project" value="UniProtKB-KW"/>
</dbReference>
<dbReference type="CDD" id="cd08071">
    <property type="entry name" value="MPN_DUF2466"/>
    <property type="match status" value="1"/>
</dbReference>
<evidence type="ECO:0000256" key="3">
    <source>
        <dbReference type="ARBA" id="ARBA00022723"/>
    </source>
</evidence>
<dbReference type="InterPro" id="IPR025657">
    <property type="entry name" value="RadC_JAB"/>
</dbReference>
<accession>A0A9D1LI76</accession>
<dbReference type="PANTHER" id="PTHR30471">
    <property type="entry name" value="DNA REPAIR PROTEIN RADC"/>
    <property type="match status" value="1"/>
</dbReference>
<organism evidence="9 10">
    <name type="scientific">Candidatus Aphodocola excrementigallinarum</name>
    <dbReference type="NCBI Taxonomy" id="2840670"/>
    <lineage>
        <taxon>Bacteria</taxon>
        <taxon>Bacillati</taxon>
        <taxon>Bacillota</taxon>
        <taxon>Bacilli</taxon>
        <taxon>Candidatus Aphodocola</taxon>
    </lineage>
</organism>
<sequence length="231" mass="26117">MSNVLIKDVPQDERPRERLVKYGAKNLSTSDLIAIILKTGTRDYSSKYLASEVLKLVKDVSDLKKLSLSKLISINGIGAVKAIEFLAALELGRRVYESKPLENDLRCNSAHKIFDHFKSEFSGVNQEYFYCLYLNSQKKLIDKKLLFKGTLNKSLIHPREVFKEAYLSSAAYIICVHNHPSGNVIPSNDDINITNTLVEIGYIQKIPVIDHIIIGENNYYSFYENGLIEGA</sequence>
<keyword evidence="5" id="KW-0862">Zinc</keyword>
<feature type="domain" description="MPN" evidence="8">
    <location>
        <begin position="106"/>
        <end position="228"/>
    </location>
</feature>
<comment type="similarity">
    <text evidence="1 7">Belongs to the UPF0758 family.</text>
</comment>
<proteinExistence type="inferred from homology"/>
<evidence type="ECO:0000256" key="5">
    <source>
        <dbReference type="ARBA" id="ARBA00022833"/>
    </source>
</evidence>
<dbReference type="Pfam" id="PF20582">
    <property type="entry name" value="UPF0758_N"/>
    <property type="match status" value="1"/>
</dbReference>
<gene>
    <name evidence="9" type="primary">radC</name>
    <name evidence="9" type="ORF">IAB68_00155</name>
</gene>
<dbReference type="InterPro" id="IPR046778">
    <property type="entry name" value="UPF0758_N"/>
</dbReference>
<dbReference type="Gene3D" id="3.40.140.10">
    <property type="entry name" value="Cytidine Deaminase, domain 2"/>
    <property type="match status" value="1"/>
</dbReference>
<evidence type="ECO:0000313" key="9">
    <source>
        <dbReference type="EMBL" id="HIU39701.1"/>
    </source>
</evidence>
<reference evidence="9" key="2">
    <citation type="journal article" date="2021" name="PeerJ">
        <title>Extensive microbial diversity within the chicken gut microbiome revealed by metagenomics and culture.</title>
        <authorList>
            <person name="Gilroy R."/>
            <person name="Ravi A."/>
            <person name="Getino M."/>
            <person name="Pursley I."/>
            <person name="Horton D.L."/>
            <person name="Alikhan N.F."/>
            <person name="Baker D."/>
            <person name="Gharbi K."/>
            <person name="Hall N."/>
            <person name="Watson M."/>
            <person name="Adriaenssens E.M."/>
            <person name="Foster-Nyarko E."/>
            <person name="Jarju S."/>
            <person name="Secka A."/>
            <person name="Antonio M."/>
            <person name="Oren A."/>
            <person name="Chaudhuri R.R."/>
            <person name="La Ragione R."/>
            <person name="Hildebrand F."/>
            <person name="Pallen M.J."/>
        </authorList>
    </citation>
    <scope>NUCLEOTIDE SEQUENCE</scope>
    <source>
        <strain evidence="9">CHK193-30670</strain>
    </source>
</reference>
<dbReference type="PROSITE" id="PS01302">
    <property type="entry name" value="UPF0758"/>
    <property type="match status" value="1"/>
</dbReference>
<keyword evidence="2" id="KW-0645">Protease</keyword>
<evidence type="ECO:0000256" key="6">
    <source>
        <dbReference type="ARBA" id="ARBA00023049"/>
    </source>
</evidence>
<dbReference type="NCBIfam" id="NF000642">
    <property type="entry name" value="PRK00024.1"/>
    <property type="match status" value="1"/>
</dbReference>
<dbReference type="InterPro" id="IPR001405">
    <property type="entry name" value="UPF0758"/>
</dbReference>
<dbReference type="AlphaFoldDB" id="A0A9D1LI76"/>
<evidence type="ECO:0000256" key="2">
    <source>
        <dbReference type="ARBA" id="ARBA00022670"/>
    </source>
</evidence>
<dbReference type="Pfam" id="PF04002">
    <property type="entry name" value="RadC"/>
    <property type="match status" value="1"/>
</dbReference>
<keyword evidence="4" id="KW-0378">Hydrolase</keyword>
<dbReference type="EMBL" id="DVMT01000003">
    <property type="protein sequence ID" value="HIU39701.1"/>
    <property type="molecule type" value="Genomic_DNA"/>
</dbReference>
<evidence type="ECO:0000256" key="4">
    <source>
        <dbReference type="ARBA" id="ARBA00022801"/>
    </source>
</evidence>
<dbReference type="PROSITE" id="PS50249">
    <property type="entry name" value="MPN"/>
    <property type="match status" value="1"/>
</dbReference>
<evidence type="ECO:0000313" key="10">
    <source>
        <dbReference type="Proteomes" id="UP000824074"/>
    </source>
</evidence>
<dbReference type="GO" id="GO:0008237">
    <property type="term" value="F:metallopeptidase activity"/>
    <property type="evidence" value="ECO:0007669"/>
    <property type="project" value="UniProtKB-KW"/>
</dbReference>
<dbReference type="PANTHER" id="PTHR30471:SF3">
    <property type="entry name" value="UPF0758 PROTEIN YEES-RELATED"/>
    <property type="match status" value="1"/>
</dbReference>
<dbReference type="InterPro" id="IPR037518">
    <property type="entry name" value="MPN"/>
</dbReference>
<comment type="caution">
    <text evidence="9">The sequence shown here is derived from an EMBL/GenBank/DDBJ whole genome shotgun (WGS) entry which is preliminary data.</text>
</comment>
<evidence type="ECO:0000259" key="8">
    <source>
        <dbReference type="PROSITE" id="PS50249"/>
    </source>
</evidence>
<keyword evidence="6" id="KW-0482">Metalloprotease</keyword>